<feature type="region of interest" description="Disordered" evidence="1">
    <location>
        <begin position="110"/>
        <end position="223"/>
    </location>
</feature>
<sequence length="266" mass="30133">MSQTKEDLLRRLDISVATYALMAKEAGRAYKWVTSDTRHLKKHCKRIPPYDWCDILEKSKDEAIERIAKGGDSHTSYYWRLAASTEDCPNWIARWFLYHKFRYRDGRNRNATRKESLRPSEKPGSKQSSSTTSSSRTTELAMHSASQNTSEHQYYGGSTTASLHTSQSRPHLQSHPQRQDQSSSPTARQERGTGQLIPAHRSPAADSISPSPPDPYAFAPGIAAYQQHKPSNATSLGTYYEEGYFEINDSTSETFSKPYYDPVRDA</sequence>
<comment type="caution">
    <text evidence="2">The sequence shown here is derived from an EMBL/GenBank/DDBJ whole genome shotgun (WGS) entry which is preliminary data.</text>
</comment>
<dbReference type="Proteomes" id="UP000256328">
    <property type="component" value="Unassembled WGS sequence"/>
</dbReference>
<protein>
    <submittedName>
        <fullName evidence="2">Uncharacterized protein</fullName>
    </submittedName>
</protein>
<organism evidence="2 3">
    <name type="scientific">Coleophoma crateriformis</name>
    <dbReference type="NCBI Taxonomy" id="565419"/>
    <lineage>
        <taxon>Eukaryota</taxon>
        <taxon>Fungi</taxon>
        <taxon>Dikarya</taxon>
        <taxon>Ascomycota</taxon>
        <taxon>Pezizomycotina</taxon>
        <taxon>Leotiomycetes</taxon>
        <taxon>Helotiales</taxon>
        <taxon>Dermateaceae</taxon>
        <taxon>Coleophoma</taxon>
    </lineage>
</organism>
<feature type="compositionally biased region" description="Basic and acidic residues" evidence="1">
    <location>
        <begin position="110"/>
        <end position="124"/>
    </location>
</feature>
<dbReference type="OrthoDB" id="4502478at2759"/>
<evidence type="ECO:0000313" key="3">
    <source>
        <dbReference type="Proteomes" id="UP000256328"/>
    </source>
</evidence>
<dbReference type="EMBL" id="PDLN01000013">
    <property type="protein sequence ID" value="RDW68266.1"/>
    <property type="molecule type" value="Genomic_DNA"/>
</dbReference>
<name>A0A3D8R2R1_9HELO</name>
<feature type="compositionally biased region" description="Low complexity" evidence="1">
    <location>
        <begin position="128"/>
        <end position="138"/>
    </location>
</feature>
<feature type="compositionally biased region" description="Polar residues" evidence="1">
    <location>
        <begin position="144"/>
        <end position="187"/>
    </location>
</feature>
<evidence type="ECO:0000313" key="2">
    <source>
        <dbReference type="EMBL" id="RDW68266.1"/>
    </source>
</evidence>
<dbReference type="AlphaFoldDB" id="A0A3D8R2R1"/>
<proteinExistence type="predicted"/>
<accession>A0A3D8R2R1</accession>
<reference evidence="2 3" key="1">
    <citation type="journal article" date="2018" name="IMA Fungus">
        <title>IMA Genome-F 9: Draft genome sequence of Annulohypoxylon stygium, Aspergillus mulundensis, Berkeleyomyces basicola (syn. Thielaviopsis basicola), Ceratocystis smalleyi, two Cercospora beticola strains, Coleophoma cylindrospora, Fusarium fracticaudum, Phialophora cf. hyalina, and Morchella septimelata.</title>
        <authorList>
            <person name="Wingfield B.D."/>
            <person name="Bills G.F."/>
            <person name="Dong Y."/>
            <person name="Huang W."/>
            <person name="Nel W.J."/>
            <person name="Swalarsk-Parry B.S."/>
            <person name="Vaghefi N."/>
            <person name="Wilken P.M."/>
            <person name="An Z."/>
            <person name="de Beer Z.W."/>
            <person name="De Vos L."/>
            <person name="Chen L."/>
            <person name="Duong T.A."/>
            <person name="Gao Y."/>
            <person name="Hammerbacher A."/>
            <person name="Kikkert J.R."/>
            <person name="Li Y."/>
            <person name="Li H."/>
            <person name="Li K."/>
            <person name="Li Q."/>
            <person name="Liu X."/>
            <person name="Ma X."/>
            <person name="Naidoo K."/>
            <person name="Pethybridge S.J."/>
            <person name="Sun J."/>
            <person name="Steenkamp E.T."/>
            <person name="van der Nest M.A."/>
            <person name="van Wyk S."/>
            <person name="Wingfield M.J."/>
            <person name="Xiong C."/>
            <person name="Yue Q."/>
            <person name="Zhang X."/>
        </authorList>
    </citation>
    <scope>NUCLEOTIDE SEQUENCE [LARGE SCALE GENOMIC DNA]</scope>
    <source>
        <strain evidence="2 3">BP5796</strain>
    </source>
</reference>
<gene>
    <name evidence="2" type="ORF">BP5796_08923</name>
</gene>
<evidence type="ECO:0000256" key="1">
    <source>
        <dbReference type="SAM" id="MobiDB-lite"/>
    </source>
</evidence>
<keyword evidence="3" id="KW-1185">Reference proteome</keyword>